<name>A0A8H7N5H3_BIOOC</name>
<dbReference type="Proteomes" id="UP000616885">
    <property type="component" value="Unassembled WGS sequence"/>
</dbReference>
<proteinExistence type="predicted"/>
<gene>
    <name evidence="1" type="ORF">IM811_017509</name>
</gene>
<organism evidence="1 2">
    <name type="scientific">Bionectria ochroleuca</name>
    <name type="common">Gliocladium roseum</name>
    <dbReference type="NCBI Taxonomy" id="29856"/>
    <lineage>
        <taxon>Eukaryota</taxon>
        <taxon>Fungi</taxon>
        <taxon>Dikarya</taxon>
        <taxon>Ascomycota</taxon>
        <taxon>Pezizomycotina</taxon>
        <taxon>Sordariomycetes</taxon>
        <taxon>Hypocreomycetidae</taxon>
        <taxon>Hypocreales</taxon>
        <taxon>Bionectriaceae</taxon>
        <taxon>Clonostachys</taxon>
    </lineage>
</organism>
<dbReference type="EMBL" id="JADCTT010000009">
    <property type="protein sequence ID" value="KAF9748004.1"/>
    <property type="molecule type" value="Genomic_DNA"/>
</dbReference>
<evidence type="ECO:0000313" key="1">
    <source>
        <dbReference type="EMBL" id="KAF9748004.1"/>
    </source>
</evidence>
<dbReference type="AlphaFoldDB" id="A0A8H7N5H3"/>
<evidence type="ECO:0000313" key="2">
    <source>
        <dbReference type="Proteomes" id="UP000616885"/>
    </source>
</evidence>
<protein>
    <submittedName>
        <fullName evidence="1">Uncharacterized protein</fullName>
    </submittedName>
</protein>
<accession>A0A8H7N5H3</accession>
<sequence length="102" mass="10471">MMQVARRLLSLKSILDSLSPSPSHCGESSLVLGLPVGDAGPLQRSLLILLAPALAAVKLGRPAVCVLQCMLGGASISRMRRVRLGVSGLGLISGTRGDGLLV</sequence>
<reference evidence="1" key="1">
    <citation type="submission" date="2020-10" db="EMBL/GenBank/DDBJ databases">
        <title>High-Quality Genome Resource of Clonostachys rosea strain S41 by Oxford Nanopore Long-Read Sequencing.</title>
        <authorList>
            <person name="Wang H."/>
        </authorList>
    </citation>
    <scope>NUCLEOTIDE SEQUENCE</scope>
    <source>
        <strain evidence="1">S41</strain>
    </source>
</reference>
<comment type="caution">
    <text evidence="1">The sequence shown here is derived from an EMBL/GenBank/DDBJ whole genome shotgun (WGS) entry which is preliminary data.</text>
</comment>